<protein>
    <submittedName>
        <fullName evidence="2">DUF2975 domain-containing protein</fullName>
    </submittedName>
</protein>
<reference evidence="2" key="1">
    <citation type="journal article" date="2020" name="mSystems">
        <title>Genome- and Community-Level Interaction Insights into Carbon Utilization and Element Cycling Functions of Hydrothermarchaeota in Hydrothermal Sediment.</title>
        <authorList>
            <person name="Zhou Z."/>
            <person name="Liu Y."/>
            <person name="Xu W."/>
            <person name="Pan J."/>
            <person name="Luo Z.H."/>
            <person name="Li M."/>
        </authorList>
    </citation>
    <scope>NUCLEOTIDE SEQUENCE [LARGE SCALE GENOMIC DNA]</scope>
    <source>
        <strain evidence="2">SpSt-1233</strain>
    </source>
</reference>
<evidence type="ECO:0000256" key="1">
    <source>
        <dbReference type="SAM" id="Phobius"/>
    </source>
</evidence>
<dbReference type="EMBL" id="DSEC01000472">
    <property type="protein sequence ID" value="HER44115.1"/>
    <property type="molecule type" value="Genomic_DNA"/>
</dbReference>
<keyword evidence="1" id="KW-0812">Transmembrane</keyword>
<gene>
    <name evidence="2" type="ORF">ENO08_06615</name>
</gene>
<dbReference type="InterPro" id="IPR021354">
    <property type="entry name" value="DUF2975"/>
</dbReference>
<proteinExistence type="predicted"/>
<dbReference type="AlphaFoldDB" id="A0A7V2AVP9"/>
<keyword evidence="1" id="KW-0472">Membrane</keyword>
<organism evidence="2">
    <name type="scientific">Eiseniibacteriota bacterium</name>
    <dbReference type="NCBI Taxonomy" id="2212470"/>
    <lineage>
        <taxon>Bacteria</taxon>
        <taxon>Candidatus Eiseniibacteriota</taxon>
    </lineage>
</organism>
<accession>A0A7V2AVP9</accession>
<name>A0A7V2AVP9_UNCEI</name>
<dbReference type="Pfam" id="PF11188">
    <property type="entry name" value="DUF2975"/>
    <property type="match status" value="1"/>
</dbReference>
<comment type="caution">
    <text evidence="2">The sequence shown here is derived from an EMBL/GenBank/DDBJ whole genome shotgun (WGS) entry which is preliminary data.</text>
</comment>
<evidence type="ECO:0000313" key="2">
    <source>
        <dbReference type="EMBL" id="HER44115.1"/>
    </source>
</evidence>
<feature type="transmembrane region" description="Helical" evidence="1">
    <location>
        <begin position="140"/>
        <end position="163"/>
    </location>
</feature>
<keyword evidence="1" id="KW-1133">Transmembrane helix</keyword>
<feature type="transmembrane region" description="Helical" evidence="1">
    <location>
        <begin position="95"/>
        <end position="119"/>
    </location>
</feature>
<feature type="transmembrane region" description="Helical" evidence="1">
    <location>
        <begin position="12"/>
        <end position="37"/>
    </location>
</feature>
<sequence length="221" mass="24422">MKASGLSSLTGCVRVMIYLAFAGAVIAILYSLGSFVYTMVNADDLSKVALTNTYELPVLAKEVVAGAWETESGAVRFRLHKLYGEFSYLNMPRTLVVAAFFRVIVLSVLFLVGVVQMANIFEDVSLGRPFVPENARRLRIVGYAMAGGAIFKVLVQMGTFFLFKDAIEMEGAQIPWFWLLRETLSLGLLFGGLVVLVISEVFRLTSCMSRFTMMGISTSHR</sequence>
<feature type="transmembrane region" description="Helical" evidence="1">
    <location>
        <begin position="183"/>
        <end position="204"/>
    </location>
</feature>
<dbReference type="Proteomes" id="UP000886069">
    <property type="component" value="Unassembled WGS sequence"/>
</dbReference>